<evidence type="ECO:0000313" key="2">
    <source>
        <dbReference type="Proteomes" id="UP000093819"/>
    </source>
</evidence>
<name>A0A1A3MX25_MYCAS</name>
<accession>A0A1A3MX25</accession>
<dbReference type="Proteomes" id="UP000093819">
    <property type="component" value="Unassembled WGS sequence"/>
</dbReference>
<dbReference type="OrthoDB" id="3197057at2"/>
<comment type="caution">
    <text evidence="1">The sequence shown here is derived from an EMBL/GenBank/DDBJ whole genome shotgun (WGS) entry which is preliminary data.</text>
</comment>
<evidence type="ECO:0000313" key="1">
    <source>
        <dbReference type="EMBL" id="OBK14081.1"/>
    </source>
</evidence>
<reference evidence="1 2" key="1">
    <citation type="submission" date="2016-06" db="EMBL/GenBank/DDBJ databases">
        <authorList>
            <person name="Kjaerup R.B."/>
            <person name="Dalgaard T.S."/>
            <person name="Juul-Madsen H.R."/>
        </authorList>
    </citation>
    <scope>NUCLEOTIDE SEQUENCE [LARGE SCALE GENOMIC DNA]</scope>
    <source>
        <strain evidence="1 2">1245335.1</strain>
    </source>
</reference>
<organism evidence="1 2">
    <name type="scientific">Mycobacterium asiaticum</name>
    <dbReference type="NCBI Taxonomy" id="1790"/>
    <lineage>
        <taxon>Bacteria</taxon>
        <taxon>Bacillati</taxon>
        <taxon>Actinomycetota</taxon>
        <taxon>Actinomycetes</taxon>
        <taxon>Mycobacteriales</taxon>
        <taxon>Mycobacteriaceae</taxon>
        <taxon>Mycobacterium</taxon>
    </lineage>
</organism>
<protein>
    <submittedName>
        <fullName evidence="1">Terminase</fullName>
    </submittedName>
</protein>
<gene>
    <name evidence="1" type="ORF">A5635_10315</name>
</gene>
<sequence length="560" mass="62972">MDLIVPPIEDTFYPTLGDQVCDFLEGKNGWNGACFGPGDLKGQPLKLDDDRRFIIYRAYEVWPMGHNRAGRRRWKRIAVSVRKGFAKTELMALIAYAELHPESPVRFDGFNRNGSLKQGRPVVDPYIPMLANAKLQVNELAYGALKYICEEGPDAELFDASLERVIRIDSRGKADGKAVPLANAPDSNDGGRTTFQGFDETHRLYLPSERGAVTTMEANLGKRVAQDPWSMSTTTAGEPGQNSVAETDHFEAEAMARNEIKRPRMFYFHRQASDDWDMEVFEDRVEAIREASGPDLAARTDLEDLASQWDIPGADKPYLERVWCNRWTQQGLQAFNLGLWKTLARPDLSIPRGAYVTVGFDGARFRDATALVMTDVKTGLQQLEFLAEQPLNVDDWEVDEAALTAKWNYIRRSYKVLLCYGDPAYYTATLGAWAAKAGVSPVTKRPVVQEFWTNKQDRMVKALLGYESAINSSAVTYSDVEYATGEGKKHGDLTRHVGNAGKKMLNMVDLQTGKRKWILGKLHKDRKFDGCMAGVLSWEARMDVLSLLPKPKKRVVARIR</sequence>
<dbReference type="RefSeq" id="WP_065038386.1">
    <property type="nucleotide sequence ID" value="NZ_LZLR01000239.1"/>
</dbReference>
<dbReference type="EMBL" id="LZLR01000239">
    <property type="protein sequence ID" value="OBK14081.1"/>
    <property type="molecule type" value="Genomic_DNA"/>
</dbReference>
<proteinExistence type="predicted"/>
<dbReference type="AlphaFoldDB" id="A0A1A3MX25"/>